<reference evidence="8 9" key="1">
    <citation type="submission" date="2018-09" db="EMBL/GenBank/DDBJ databases">
        <title>Phylogeny of the Shewanellaceae, and recommendation for two new genera, Pseudoshewanella and Parashewanella.</title>
        <authorList>
            <person name="Wang G."/>
        </authorList>
    </citation>
    <scope>NUCLEOTIDE SEQUENCE [LARGE SCALE GENOMIC DNA]</scope>
    <source>
        <strain evidence="8 9">KCTC 22492</strain>
    </source>
</reference>
<keyword evidence="2" id="KW-0547">Nucleotide-binding</keyword>
<evidence type="ECO:0000256" key="2">
    <source>
        <dbReference type="ARBA" id="ARBA00022741"/>
    </source>
</evidence>
<dbReference type="InterPro" id="IPR011009">
    <property type="entry name" value="Kinase-like_dom_sf"/>
</dbReference>
<dbReference type="EMBL" id="QYYH01000066">
    <property type="protein sequence ID" value="RJY13306.1"/>
    <property type="molecule type" value="Genomic_DNA"/>
</dbReference>
<sequence>MDIELWEGGLLAHEVTAIEKIKKCFQDINKTKSKNNQNTSRGSLKDQLGSLKQQNTDSIFPWKGYAGFRLVDNGKEGEFDLVIITHCNVIIVELKDWKGRKITYQRGNWFLGNEDRGKSPVEITRNKKYLLERKLRKYKGKFTNKAHLPQIHFLVVITGDADVTELTEDQRQHTLTLNEFLSFKDRNKFNKIYRPHPDSQVLNKDFHIFDKVFDRNTTKPKQISLNGYSSQELIFKHPKDIYQEFEAAADGRTKDTALMRIWDFDKVAGDKAKTPDGRYDIISREREVLTYIKNSNYDLYQHCLNSLATVQKDQISAQHTELYELKPNHIRVNTFINRYLPTFSEADRIKLIKLLLSRFANLHKSQVAHRDIGDHSVWFAPSKDVALSSFVSAYHKPQGTVGDLRELLSVEGSIPFGMNTDKNTTPYQLDVYTLGVMVWHLLNGKQIDEKSLKTFKAQLENDTHWTSTVINEAICGGFNNAGEMYDALLDIEPKAKINLDFDASLLEPYLHGIKLNRQYQEDDAPFIVETDEKEVYLSDGLLVKAWLNVSVSKADAQICTRLLHFLQKVSKLKSISPTYLPNIYNFGIANKSNELFIVSEFINGNTWNGLKVGENNLVLVEKLIHVIEHLHSLQIAHGDLHPENIIIDANTQDIKLIDLPDFSLSSEECKNHLYSPDNIDGASAFERDNFAVMKLSLEALGGDWDEVQEEFAELHQAIQVELNDNEYGFKSLERFKDALNPTVEEVEMAEISVRGEFESLEILPENGVLYADIFENDRNENELKIELSGVGGSITLIYIPTENRFKLGLAPRQRSDVSKRFKDKAKLELNFGLKISSTEYSQLNALNERILQLPEFKRAVEVATYKENSTNVSLESESQVTSHHHPELESQPSITPIGIRTTDLWKNILKTEAESYPYVILDTDSESVQDESDQVILNYESETDPLAKFKKTDVIEAIKLDDDNEKLLGLVDLKKSSFKEVRLFKARSAAKHLQETEEVFFRTKADKSSYEKRKDALQRILDNESTIMDLVDYFEPTSNKPPIEYDIEVTDKDFERYRREDDKGNVIELNDQQKTAFRQLLATGPVSLLQGPPGTGKTEFIAAFVHYLVEKQGAEKILLVSQSHEAVNTAASRIRKHCLRLKTDLDVVRFSNKEASVSDGLKDVYSQYLIDERRAMFTAESKQRISSLHQSLGVPKDFLEDACELELSIVKQIDCFNKLTEEAHADTTEKTDKEELSKQASQLIAQVKITISELFDIEVKDDDLNELSSKLWARLEKSYSIKPQELQRAKALCKISRDLIDVLENERVNYDEFFARSRQLITGTCVGIGQRHIGISENQYDWVIIDEAARSIASELAIAMQAGKRILLVGDHHQLPPLYTTPHKKALAKKLGVYSDDIDLDELLQSDFERAFESKYGKAAGAKLLTQYRMVEPIGDLVSECFYKGELKTGIRPIPDSYQNLPEVMKSYTTWIDTAWLGKRAYHQDDSGSSIANTAEVKVIIKLLNQIHSNAEQIEDLVTLKTNDKGELPIGIICMYAEQKKRLRRKVAEQSWSDTFKSLIRIDTVDSYQGKENRIVILSISRSDSKLSPGFLRSPNRINVGLSRAMDRLVIVGNSNMWRGKNQNLPLGKVIDYIEQHAKTEPKGFKVINANTFKEVKK</sequence>
<dbReference type="Gene3D" id="1.10.510.10">
    <property type="entry name" value="Transferase(Phosphotransferase) domain 1"/>
    <property type="match status" value="2"/>
</dbReference>
<protein>
    <submittedName>
        <fullName evidence="8">Nuclease</fullName>
    </submittedName>
</protein>
<dbReference type="InterPro" id="IPR050534">
    <property type="entry name" value="Coronavir_polyprotein_1ab"/>
</dbReference>
<comment type="similarity">
    <text evidence="1">Belongs to the DNA2/NAM7 helicase family.</text>
</comment>
<dbReference type="InterPro" id="IPR014001">
    <property type="entry name" value="Helicase_ATP-bd"/>
</dbReference>
<evidence type="ECO:0000313" key="9">
    <source>
        <dbReference type="Proteomes" id="UP000273022"/>
    </source>
</evidence>
<dbReference type="Pfam" id="PF13086">
    <property type="entry name" value="AAA_11"/>
    <property type="match status" value="1"/>
</dbReference>
<evidence type="ECO:0000256" key="1">
    <source>
        <dbReference type="ARBA" id="ARBA00007913"/>
    </source>
</evidence>
<dbReference type="InterPro" id="IPR047187">
    <property type="entry name" value="SF1_C_Upf1"/>
</dbReference>
<evidence type="ECO:0000313" key="8">
    <source>
        <dbReference type="EMBL" id="RJY13306.1"/>
    </source>
</evidence>
<dbReference type="GO" id="GO:0005524">
    <property type="term" value="F:ATP binding"/>
    <property type="evidence" value="ECO:0007669"/>
    <property type="project" value="UniProtKB-KW"/>
</dbReference>
<dbReference type="Pfam" id="PF00069">
    <property type="entry name" value="Pkinase"/>
    <property type="match status" value="1"/>
</dbReference>
<dbReference type="InterPro" id="IPR027417">
    <property type="entry name" value="P-loop_NTPase"/>
</dbReference>
<dbReference type="InterPro" id="IPR041677">
    <property type="entry name" value="DNA2/NAM7_AAA_11"/>
</dbReference>
<dbReference type="GO" id="GO:0004672">
    <property type="term" value="F:protein kinase activity"/>
    <property type="evidence" value="ECO:0007669"/>
    <property type="project" value="InterPro"/>
</dbReference>
<dbReference type="GO" id="GO:0016787">
    <property type="term" value="F:hydrolase activity"/>
    <property type="evidence" value="ECO:0007669"/>
    <property type="project" value="UniProtKB-KW"/>
</dbReference>
<dbReference type="SUPFAM" id="SSF52540">
    <property type="entry name" value="P-loop containing nucleoside triphosphate hydrolases"/>
    <property type="match status" value="1"/>
</dbReference>
<dbReference type="GO" id="GO:0043139">
    <property type="term" value="F:5'-3' DNA helicase activity"/>
    <property type="evidence" value="ECO:0007669"/>
    <property type="project" value="TreeGrafter"/>
</dbReference>
<keyword evidence="3" id="KW-0378">Hydrolase</keyword>
<feature type="region of interest" description="Disordered" evidence="6">
    <location>
        <begin position="871"/>
        <end position="893"/>
    </location>
</feature>
<dbReference type="SUPFAM" id="SSF56112">
    <property type="entry name" value="Protein kinase-like (PK-like)"/>
    <property type="match status" value="2"/>
</dbReference>
<dbReference type="InterPro" id="IPR011528">
    <property type="entry name" value="NERD"/>
</dbReference>
<feature type="compositionally biased region" description="Polar residues" evidence="6">
    <location>
        <begin position="871"/>
        <end position="881"/>
    </location>
</feature>
<evidence type="ECO:0000256" key="5">
    <source>
        <dbReference type="ARBA" id="ARBA00022840"/>
    </source>
</evidence>
<accession>A0A3A6U8V3</accession>
<evidence type="ECO:0000256" key="6">
    <source>
        <dbReference type="SAM" id="MobiDB-lite"/>
    </source>
</evidence>
<dbReference type="InterPro" id="IPR041679">
    <property type="entry name" value="DNA2/NAM7-like_C"/>
</dbReference>
<dbReference type="PROSITE" id="PS50011">
    <property type="entry name" value="PROTEIN_KINASE_DOM"/>
    <property type="match status" value="1"/>
</dbReference>
<feature type="domain" description="Protein kinase" evidence="7">
    <location>
        <begin position="242"/>
        <end position="510"/>
    </location>
</feature>
<dbReference type="Proteomes" id="UP000273022">
    <property type="component" value="Unassembled WGS sequence"/>
</dbReference>
<dbReference type="CDD" id="cd18808">
    <property type="entry name" value="SF1_C_Upf1"/>
    <property type="match status" value="1"/>
</dbReference>
<gene>
    <name evidence="8" type="ORF">D5R81_11475</name>
</gene>
<keyword evidence="4" id="KW-0347">Helicase</keyword>
<dbReference type="RefSeq" id="WP_121853775.1">
    <property type="nucleotide sequence ID" value="NZ_CP037952.1"/>
</dbReference>
<keyword evidence="5" id="KW-0067">ATP-binding</keyword>
<dbReference type="PANTHER" id="PTHR43788">
    <property type="entry name" value="DNA2/NAM7 HELICASE FAMILY MEMBER"/>
    <property type="match status" value="1"/>
</dbReference>
<dbReference type="OrthoDB" id="9757917at2"/>
<evidence type="ECO:0000259" key="7">
    <source>
        <dbReference type="PROSITE" id="PS50011"/>
    </source>
</evidence>
<dbReference type="Pfam" id="PF08378">
    <property type="entry name" value="NERD"/>
    <property type="match status" value="1"/>
</dbReference>
<dbReference type="Pfam" id="PF13087">
    <property type="entry name" value="AAA_12"/>
    <property type="match status" value="1"/>
</dbReference>
<comment type="caution">
    <text evidence="8">The sequence shown here is derived from an EMBL/GenBank/DDBJ whole genome shotgun (WGS) entry which is preliminary data.</text>
</comment>
<evidence type="ECO:0000256" key="4">
    <source>
        <dbReference type="ARBA" id="ARBA00022806"/>
    </source>
</evidence>
<keyword evidence="9" id="KW-1185">Reference proteome</keyword>
<dbReference type="Gene3D" id="3.40.50.300">
    <property type="entry name" value="P-loop containing nucleotide triphosphate hydrolases"/>
    <property type="match status" value="2"/>
</dbReference>
<name>A0A3A6U8V3_9GAMM</name>
<organism evidence="8 9">
    <name type="scientific">Parashewanella spongiae</name>
    <dbReference type="NCBI Taxonomy" id="342950"/>
    <lineage>
        <taxon>Bacteria</taxon>
        <taxon>Pseudomonadati</taxon>
        <taxon>Pseudomonadota</taxon>
        <taxon>Gammaproteobacteria</taxon>
        <taxon>Alteromonadales</taxon>
        <taxon>Shewanellaceae</taxon>
        <taxon>Parashewanella</taxon>
    </lineage>
</organism>
<proteinExistence type="inferred from homology"/>
<evidence type="ECO:0000256" key="3">
    <source>
        <dbReference type="ARBA" id="ARBA00022801"/>
    </source>
</evidence>
<dbReference type="PANTHER" id="PTHR43788:SF8">
    <property type="entry name" value="DNA-BINDING PROTEIN SMUBP-2"/>
    <property type="match status" value="1"/>
</dbReference>
<dbReference type="InterPro" id="IPR000719">
    <property type="entry name" value="Prot_kinase_dom"/>
</dbReference>
<dbReference type="SMART" id="SM00487">
    <property type="entry name" value="DEXDc"/>
    <property type="match status" value="1"/>
</dbReference>